<organism evidence="9 10">
    <name type="scientific">Ralstonia insidiosa</name>
    <dbReference type="NCBI Taxonomy" id="190721"/>
    <lineage>
        <taxon>Bacteria</taxon>
        <taxon>Pseudomonadati</taxon>
        <taxon>Pseudomonadota</taxon>
        <taxon>Betaproteobacteria</taxon>
        <taxon>Burkholderiales</taxon>
        <taxon>Burkholderiaceae</taxon>
        <taxon>Ralstonia</taxon>
    </lineage>
</organism>
<dbReference type="AlphaFoldDB" id="A0A848P4G2"/>
<proteinExistence type="inferred from homology"/>
<dbReference type="PANTHER" id="PTHR31126:SF72">
    <property type="entry name" value="DUAL SPECIFICITY PROTEIN PHOSPHATASE TPBA"/>
    <property type="match status" value="1"/>
</dbReference>
<dbReference type="InterPro" id="IPR004861">
    <property type="entry name" value="Siw14-like"/>
</dbReference>
<dbReference type="InterPro" id="IPR020422">
    <property type="entry name" value="TYR_PHOSPHATASE_DUAL_dom"/>
</dbReference>
<feature type="domain" description="Tyrosine specific protein phosphatases" evidence="8">
    <location>
        <begin position="112"/>
        <end position="165"/>
    </location>
</feature>
<dbReference type="SMART" id="SM00195">
    <property type="entry name" value="DSPc"/>
    <property type="match status" value="1"/>
</dbReference>
<feature type="domain" description="Tyrosine-protein phosphatase" evidence="7">
    <location>
        <begin position="49"/>
        <end position="193"/>
    </location>
</feature>
<gene>
    <name evidence="9" type="ORF">HGR00_16435</name>
</gene>
<evidence type="ECO:0000259" key="7">
    <source>
        <dbReference type="PROSITE" id="PS50054"/>
    </source>
</evidence>
<name>A0A848P4G2_9RALS</name>
<dbReference type="PANTHER" id="PTHR31126">
    <property type="entry name" value="TYROSINE-PROTEIN PHOSPHATASE"/>
    <property type="match status" value="1"/>
</dbReference>
<evidence type="ECO:0000259" key="8">
    <source>
        <dbReference type="PROSITE" id="PS50056"/>
    </source>
</evidence>
<evidence type="ECO:0000256" key="6">
    <source>
        <dbReference type="SAM" id="SignalP"/>
    </source>
</evidence>
<dbReference type="CDD" id="cd14529">
    <property type="entry name" value="TpbA-like"/>
    <property type="match status" value="1"/>
</dbReference>
<dbReference type="InterPro" id="IPR000387">
    <property type="entry name" value="Tyr_Pase_dom"/>
</dbReference>
<keyword evidence="6" id="KW-0732">Signal</keyword>
<dbReference type="Gene3D" id="3.90.190.10">
    <property type="entry name" value="Protein tyrosine phosphatase superfamily"/>
    <property type="match status" value="1"/>
</dbReference>
<evidence type="ECO:0000313" key="10">
    <source>
        <dbReference type="Proteomes" id="UP000575469"/>
    </source>
</evidence>
<dbReference type="EMBL" id="JABBZM010000015">
    <property type="protein sequence ID" value="NMV39504.1"/>
    <property type="molecule type" value="Genomic_DNA"/>
</dbReference>
<comment type="caution">
    <text evidence="9">The sequence shown here is derived from an EMBL/GenBank/DDBJ whole genome shotgun (WGS) entry which is preliminary data.</text>
</comment>
<dbReference type="GO" id="GO:0016791">
    <property type="term" value="F:phosphatase activity"/>
    <property type="evidence" value="ECO:0007669"/>
    <property type="project" value="TreeGrafter"/>
</dbReference>
<dbReference type="InterPro" id="IPR016130">
    <property type="entry name" value="Tyr_Pase_AS"/>
</dbReference>
<dbReference type="Pfam" id="PF03162">
    <property type="entry name" value="Y_phosphatase2"/>
    <property type="match status" value="1"/>
</dbReference>
<dbReference type="PROSITE" id="PS00383">
    <property type="entry name" value="TYR_PHOSPHATASE_1"/>
    <property type="match status" value="1"/>
</dbReference>
<dbReference type="EC" id="3.6.1.52" evidence="1"/>
<comment type="similarity">
    <text evidence="3">Belongs to the protein-tyrosine phosphatase family. Atypical dual-specificity phosphatase Siw14-like subfamily.</text>
</comment>
<sequence length="212" mass="23669">MRILALATAALLLIGQLQSACADTTPPAPSSANRPLQWAQNVTDAPVNNLHRITPSLYRSAQLSKSDLPQLQKLGIKKVISFRAFHSDSEILAGSGITMQRIPINTWNIRDKDMVTALKALHDVERDGPVLIHCQHGADRTGLVSALYRVVYQGWTKEQALDELQHGGYGFHSIWQNITRYLQRVDIQRLRQQVEDQGVRHSAYTSSPAVTR</sequence>
<dbReference type="GO" id="GO:0008486">
    <property type="term" value="F:diphosphoinositol-polyphosphate diphosphatase activity"/>
    <property type="evidence" value="ECO:0007669"/>
    <property type="project" value="UniProtKB-EC"/>
</dbReference>
<reference evidence="9 10" key="1">
    <citation type="submission" date="2020-04" db="EMBL/GenBank/DDBJ databases">
        <title>Ralstonia insidiosa genome sequencing and assembly.</title>
        <authorList>
            <person name="Martins R.C.R."/>
            <person name="Perdigao-Neto L.V."/>
            <person name="Levin A.S.S."/>
            <person name="Costa S.F."/>
        </authorList>
    </citation>
    <scope>NUCLEOTIDE SEQUENCE [LARGE SCALE GENOMIC DNA]</scope>
    <source>
        <strain evidence="9 10">5047</strain>
    </source>
</reference>
<protein>
    <recommendedName>
        <fullName evidence="1">diphosphoinositol-polyphosphate diphosphatase</fullName>
        <ecNumber evidence="1">3.6.1.52</ecNumber>
    </recommendedName>
</protein>
<comment type="catalytic activity">
    <reaction evidence="4">
        <text>5-diphospho-1D-myo-inositol 1,2,3,4,6-pentakisphosphate + H2O = 1D-myo-inositol hexakisphosphate + phosphate + H(+)</text>
        <dbReference type="Rhea" id="RHEA:22384"/>
        <dbReference type="ChEBI" id="CHEBI:15377"/>
        <dbReference type="ChEBI" id="CHEBI:15378"/>
        <dbReference type="ChEBI" id="CHEBI:43474"/>
        <dbReference type="ChEBI" id="CHEBI:58130"/>
        <dbReference type="ChEBI" id="CHEBI:58628"/>
        <dbReference type="EC" id="3.6.1.52"/>
    </reaction>
    <physiologicalReaction direction="left-to-right" evidence="4">
        <dbReference type="Rhea" id="RHEA:22385"/>
    </physiologicalReaction>
</comment>
<dbReference type="Proteomes" id="UP000575469">
    <property type="component" value="Unassembled WGS sequence"/>
</dbReference>
<evidence type="ECO:0000256" key="5">
    <source>
        <dbReference type="ARBA" id="ARBA00047927"/>
    </source>
</evidence>
<evidence type="ECO:0000256" key="3">
    <source>
        <dbReference type="ARBA" id="ARBA00044949"/>
    </source>
</evidence>
<evidence type="ECO:0000256" key="2">
    <source>
        <dbReference type="ARBA" id="ARBA00022801"/>
    </source>
</evidence>
<evidence type="ECO:0000256" key="4">
    <source>
        <dbReference type="ARBA" id="ARBA00047342"/>
    </source>
</evidence>
<dbReference type="PROSITE" id="PS50056">
    <property type="entry name" value="TYR_PHOSPHATASE_2"/>
    <property type="match status" value="1"/>
</dbReference>
<evidence type="ECO:0000313" key="9">
    <source>
        <dbReference type="EMBL" id="NMV39504.1"/>
    </source>
</evidence>
<dbReference type="InterPro" id="IPR029021">
    <property type="entry name" value="Prot-tyrosine_phosphatase-like"/>
</dbReference>
<feature type="chain" id="PRO_5033038115" description="diphosphoinositol-polyphosphate diphosphatase" evidence="6">
    <location>
        <begin position="23"/>
        <end position="212"/>
    </location>
</feature>
<dbReference type="SUPFAM" id="SSF52799">
    <property type="entry name" value="(Phosphotyrosine protein) phosphatases II"/>
    <property type="match status" value="1"/>
</dbReference>
<feature type="signal peptide" evidence="6">
    <location>
        <begin position="1"/>
        <end position="22"/>
    </location>
</feature>
<comment type="catalytic activity">
    <reaction evidence="5">
        <text>1,5-bis(diphospho)-1D-myo-inositol 2,3,4,6-tetrakisphosphate + H2O = 1-diphospho-1D-myo-inositol 2,3,4,5,6-pentakisphosphate + phosphate + 2 H(+)</text>
        <dbReference type="Rhea" id="RHEA:79699"/>
        <dbReference type="ChEBI" id="CHEBI:15377"/>
        <dbReference type="ChEBI" id="CHEBI:15378"/>
        <dbReference type="ChEBI" id="CHEBI:43474"/>
        <dbReference type="ChEBI" id="CHEBI:74946"/>
        <dbReference type="ChEBI" id="CHEBI:77983"/>
        <dbReference type="EC" id="3.6.1.52"/>
    </reaction>
    <physiologicalReaction direction="left-to-right" evidence="5">
        <dbReference type="Rhea" id="RHEA:79700"/>
    </physiologicalReaction>
</comment>
<evidence type="ECO:0000256" key="1">
    <source>
        <dbReference type="ARBA" id="ARBA00012527"/>
    </source>
</evidence>
<keyword evidence="2" id="KW-0378">Hydrolase</keyword>
<dbReference type="PROSITE" id="PS50054">
    <property type="entry name" value="TYR_PHOSPHATASE_DUAL"/>
    <property type="match status" value="1"/>
</dbReference>
<accession>A0A848P4G2</accession>